<feature type="signal peptide" evidence="1">
    <location>
        <begin position="1"/>
        <end position="30"/>
    </location>
</feature>
<protein>
    <recommendedName>
        <fullName evidence="4">CBM-cenC domain-containing protein</fullName>
    </recommendedName>
</protein>
<dbReference type="EMBL" id="JACSQO010000003">
    <property type="protein sequence ID" value="MBD7944222.1"/>
    <property type="molecule type" value="Genomic_DNA"/>
</dbReference>
<dbReference type="PANTHER" id="PTHR40274:SF3">
    <property type="entry name" value="VIRGINIAMYCIN B LYASE"/>
    <property type="match status" value="1"/>
</dbReference>
<proteinExistence type="predicted"/>
<keyword evidence="1" id="KW-0732">Signal</keyword>
<dbReference type="SUPFAM" id="SSF69322">
    <property type="entry name" value="Tricorn protease domain 2"/>
    <property type="match status" value="1"/>
</dbReference>
<dbReference type="Gene3D" id="2.130.10.10">
    <property type="entry name" value="YVTN repeat-like/Quinoprotein amine dehydrogenase"/>
    <property type="match status" value="2"/>
</dbReference>
<dbReference type="InterPro" id="IPR051344">
    <property type="entry name" value="Vgb"/>
</dbReference>
<gene>
    <name evidence="2" type="ORF">H9650_08835</name>
</gene>
<dbReference type="PANTHER" id="PTHR40274">
    <property type="entry name" value="VIRGINIAMYCIN B LYASE"/>
    <property type="match status" value="1"/>
</dbReference>
<name>A0ABR8R8V5_9BACI</name>
<evidence type="ECO:0000313" key="2">
    <source>
        <dbReference type="EMBL" id="MBD7944222.1"/>
    </source>
</evidence>
<reference evidence="2 3" key="1">
    <citation type="submission" date="2020-08" db="EMBL/GenBank/DDBJ databases">
        <title>A Genomic Blueprint of the Chicken Gut Microbiome.</title>
        <authorList>
            <person name="Gilroy R."/>
            <person name="Ravi A."/>
            <person name="Getino M."/>
            <person name="Pursley I."/>
            <person name="Horton D.L."/>
            <person name="Alikhan N.-F."/>
            <person name="Baker D."/>
            <person name="Gharbi K."/>
            <person name="Hall N."/>
            <person name="Watson M."/>
            <person name="Adriaenssens E.M."/>
            <person name="Foster-Nyarko E."/>
            <person name="Jarju S."/>
            <person name="Secka A."/>
            <person name="Antonio M."/>
            <person name="Oren A."/>
            <person name="Chaudhuri R."/>
            <person name="La Ragione R.M."/>
            <person name="Hildebrand F."/>
            <person name="Pallen M.J."/>
        </authorList>
    </citation>
    <scope>NUCLEOTIDE SEQUENCE [LARGE SCALE GENOMIC DNA]</scope>
    <source>
        <strain evidence="2 3">Sa2BUA9</strain>
    </source>
</reference>
<organism evidence="2 3">
    <name type="scientific">Psychrobacillus faecigallinarum</name>
    <dbReference type="NCBI Taxonomy" id="2762235"/>
    <lineage>
        <taxon>Bacteria</taxon>
        <taxon>Bacillati</taxon>
        <taxon>Bacillota</taxon>
        <taxon>Bacilli</taxon>
        <taxon>Bacillales</taxon>
        <taxon>Bacillaceae</taxon>
        <taxon>Psychrobacillus</taxon>
    </lineage>
</organism>
<accession>A0ABR8R8V5</accession>
<evidence type="ECO:0000256" key="1">
    <source>
        <dbReference type="SAM" id="SignalP"/>
    </source>
</evidence>
<evidence type="ECO:0008006" key="4">
    <source>
        <dbReference type="Google" id="ProtNLM"/>
    </source>
</evidence>
<dbReference type="Proteomes" id="UP000640786">
    <property type="component" value="Unassembled WGS sequence"/>
</dbReference>
<keyword evidence="3" id="KW-1185">Reference proteome</keyword>
<comment type="caution">
    <text evidence="2">The sequence shown here is derived from an EMBL/GenBank/DDBJ whole genome shotgun (WGS) entry which is preliminary data.</text>
</comment>
<evidence type="ECO:0000313" key="3">
    <source>
        <dbReference type="Proteomes" id="UP000640786"/>
    </source>
</evidence>
<dbReference type="RefSeq" id="WP_151111550.1">
    <property type="nucleotide sequence ID" value="NZ_JACSQO010000003.1"/>
</dbReference>
<sequence>MKKLLKIMITTVICTSVALGNFAPLSISHAEEVPIEVRNAGFEEANNDPSTIPGWSMENNSSTPATIINTISHTGLHSLHFKDESDKAGSRIFSDRVSVIPGKSYTAKVMTNVVKQTHNIVYEVHYYDKDNRKLTNNVKTELFGNLPKNKWAELKVFTEVPMNAAYARLAFYSGGISLTEAYFDDVSWEQAAEDIPLEREYASPVDLGEMVNVQLGQAAVIQKNSLGENEVYYHSNGLPGIFSVLNAETGELKFSKVIEGTEALWAITVGSDQNVYFAGTGDGKLYRYLPEEKKVEELGVNPSDDWVWDLEGTTDGKIYGSTYPHAGVFEYDIESGVFRNFGSAKEGQQYARGIGVDDESIYVGVGTKKHLIKIDRSTGEKEEIIIDGHSGLDGMIENIFIVNDKLFVSAGSVTMLVLDIEKHEVINQFSYSNMISEPSPHDNNLIYFKFEKKLYQYDSSKNETKEIEGIPLLPDTVRVKDMAWITLSNGETVLAMITQYGEYILYEPVNNEITFIDMNIASQSVEIQALEAGQDGKLYMGGYQRGLSIYNPFTNEREVNIPSFAQPEGIGFLNNKVYYGTYVGAMMYSYDPSKDIDLNSNPKLEYDITDHQDRPFTMTSGDNKLFVGTVPDYGVLGGVLAIFDENTGKWSQYRNVVEDQSIIGLAYKDGKLYGSTSIWGGLGLDPKAKEAKIFVWDVATSQKIAEFTPTIPGIDETPRMIGEISIGPDGNLWGIVDGTIFAIDPETLEVVKSKTIHPSLYNSSKWLPYRLEWAPDGMLYTTLSRKLVAIDPETLSRKVIVDRFINNMAVGMNGSIYYALGNKLQMIAVPETDATLKSILIGGKAISDFSPGKSRYSLPELERSSLQAIANQTEAKVNIIDEGKVSTITVIATDGKSKKVYSIHWEQQAENPEYAMDVSVKFQDEKGKEIHKLTKGKKITAAVEVVNTRNKNQDILVLMELIDENGKVVDQDQSSRTIPKGKTMKMSTKLKLPKNIKGYQVKVTAWEGKKIKENMVPLSEEFIIKE</sequence>
<dbReference type="InterPro" id="IPR015943">
    <property type="entry name" value="WD40/YVTN_repeat-like_dom_sf"/>
</dbReference>
<dbReference type="Gene3D" id="2.60.120.260">
    <property type="entry name" value="Galactose-binding domain-like"/>
    <property type="match status" value="1"/>
</dbReference>
<feature type="chain" id="PRO_5047130832" description="CBM-cenC domain-containing protein" evidence="1">
    <location>
        <begin position="31"/>
        <end position="1026"/>
    </location>
</feature>
<dbReference type="SUPFAM" id="SSF101898">
    <property type="entry name" value="NHL repeat"/>
    <property type="match status" value="1"/>
</dbReference>